<evidence type="ECO:0000256" key="1">
    <source>
        <dbReference type="ARBA" id="ARBA00022679"/>
    </source>
</evidence>
<accession>A0ABD4Z4W8</accession>
<dbReference type="Gene3D" id="3.40.50.2020">
    <property type="match status" value="1"/>
</dbReference>
<evidence type="ECO:0000313" key="4">
    <source>
        <dbReference type="Proteomes" id="UP001529235"/>
    </source>
</evidence>
<dbReference type="PANTHER" id="PTHR43864:SF1">
    <property type="entry name" value="XANTHINE PHOSPHORIBOSYLTRANSFERASE"/>
    <property type="match status" value="1"/>
</dbReference>
<evidence type="ECO:0008006" key="5">
    <source>
        <dbReference type="Google" id="ProtNLM"/>
    </source>
</evidence>
<reference evidence="3 4" key="1">
    <citation type="submission" date="2023-05" db="EMBL/GenBank/DDBJ databases">
        <title>A new hyperthermophilic archaea 'Ignisphaera cupida' sp. nov. and description of the family 'Ignisphaeraceae' fam. nov.</title>
        <authorList>
            <person name="Podosokorskaya O.A."/>
            <person name="Elcheninov A.G."/>
            <person name="Klukina A."/>
            <person name="Merkel A.Y."/>
        </authorList>
    </citation>
    <scope>NUCLEOTIDE SEQUENCE [LARGE SCALE GENOMIC DNA]</scope>
    <source>
        <strain evidence="3 4">4213-co</strain>
    </source>
</reference>
<dbReference type="GO" id="GO:0016740">
    <property type="term" value="F:transferase activity"/>
    <property type="evidence" value="ECO:0007669"/>
    <property type="project" value="UniProtKB-KW"/>
</dbReference>
<dbReference type="GO" id="GO:0006166">
    <property type="term" value="P:purine ribonucleoside salvage"/>
    <property type="evidence" value="ECO:0007669"/>
    <property type="project" value="UniProtKB-KW"/>
</dbReference>
<keyword evidence="1" id="KW-0808">Transferase</keyword>
<dbReference type="PANTHER" id="PTHR43864">
    <property type="entry name" value="HYPOXANTHINE/GUANINE PHOSPHORIBOSYLTRANSFERASE"/>
    <property type="match status" value="1"/>
</dbReference>
<evidence type="ECO:0000256" key="2">
    <source>
        <dbReference type="ARBA" id="ARBA00022726"/>
    </source>
</evidence>
<keyword evidence="4" id="KW-1185">Reference proteome</keyword>
<gene>
    <name evidence="3" type="ORF">QPL79_02135</name>
</gene>
<organism evidence="3 4">
    <name type="scientific">Ignisphaera cupida</name>
    <dbReference type="NCBI Taxonomy" id="3050454"/>
    <lineage>
        <taxon>Archaea</taxon>
        <taxon>Thermoproteota</taxon>
        <taxon>Thermoprotei</taxon>
        <taxon>Desulfurococcales</taxon>
        <taxon>Desulfurococcaceae</taxon>
        <taxon>Ignisphaera</taxon>
    </lineage>
</organism>
<dbReference type="Proteomes" id="UP001529235">
    <property type="component" value="Unassembled WGS sequence"/>
</dbReference>
<comment type="caution">
    <text evidence="3">The sequence shown here is derived from an EMBL/GenBank/DDBJ whole genome shotgun (WGS) entry which is preliminary data.</text>
</comment>
<sequence length="235" mass="26517">MSEKVFGYTEKLTIVKILKALNRFFSLRDLEQVLDVPFQSLWKYVNLIGLPSEEVVESISTKLAKLRIVDEILANEAKKFRSNPYSLSMNMGFLELYALKIAASLKNFDIDVVVSLSQEASTLATLVSNETGADLCIPLPNENLNPELIKVISYYSTASKKMKMLIYPRNCVKEEKKVFLSDLILIDLDKFEAVNALIKSKDSKVFGIATIYISKNALEKLASHDIKIVYHVDVL</sequence>
<name>A0ABD4Z4W8_9CREN</name>
<dbReference type="AlphaFoldDB" id="A0ABD4Z4W8"/>
<dbReference type="SUPFAM" id="SSF53271">
    <property type="entry name" value="PRTase-like"/>
    <property type="match status" value="1"/>
</dbReference>
<proteinExistence type="predicted"/>
<keyword evidence="2" id="KW-0660">Purine salvage</keyword>
<dbReference type="InterPro" id="IPR050118">
    <property type="entry name" value="Pur/Pyrimidine_PRTase"/>
</dbReference>
<protein>
    <recommendedName>
        <fullName evidence="5">Transcriptional regulator</fullName>
    </recommendedName>
</protein>
<dbReference type="EMBL" id="JASNVW010000001">
    <property type="protein sequence ID" value="MDK6028164.1"/>
    <property type="molecule type" value="Genomic_DNA"/>
</dbReference>
<dbReference type="InterPro" id="IPR029057">
    <property type="entry name" value="PRTase-like"/>
</dbReference>
<dbReference type="RefSeq" id="WP_285273136.1">
    <property type="nucleotide sequence ID" value="NZ_JASNVW010000001.1"/>
</dbReference>
<evidence type="ECO:0000313" key="3">
    <source>
        <dbReference type="EMBL" id="MDK6028164.1"/>
    </source>
</evidence>